<reference evidence="1 2" key="1">
    <citation type="submission" date="2024-08" db="EMBL/GenBank/DDBJ databases">
        <title>Halobellus sp. MBLA0158 whole genome sequence.</title>
        <authorList>
            <person name="Hwang C.Y."/>
            <person name="Cho E.-S."/>
            <person name="Seo M.-J."/>
        </authorList>
    </citation>
    <scope>NUCLEOTIDE SEQUENCE [LARGE SCALE GENOMIC DNA]</scope>
    <source>
        <strain evidence="1 2">MBLA0158</strain>
    </source>
</reference>
<dbReference type="Proteomes" id="UP001570511">
    <property type="component" value="Unassembled WGS sequence"/>
</dbReference>
<dbReference type="InterPro" id="IPR055712">
    <property type="entry name" value="DUF7288"/>
</dbReference>
<dbReference type="Pfam" id="PF23959">
    <property type="entry name" value="DUF7288"/>
    <property type="match status" value="1"/>
</dbReference>
<keyword evidence="2" id="KW-1185">Reference proteome</keyword>
<proteinExistence type="predicted"/>
<dbReference type="EMBL" id="JBGNYA010000001">
    <property type="protein sequence ID" value="MFA1610184.1"/>
    <property type="molecule type" value="Genomic_DNA"/>
</dbReference>
<protein>
    <submittedName>
        <fullName evidence="1">Uncharacterized protein</fullName>
    </submittedName>
</protein>
<name>A0ABD5MC74_9EURY</name>
<organism evidence="1 2">
    <name type="scientific">Halobellus rubicundus</name>
    <dbReference type="NCBI Taxonomy" id="2996466"/>
    <lineage>
        <taxon>Archaea</taxon>
        <taxon>Methanobacteriati</taxon>
        <taxon>Methanobacteriota</taxon>
        <taxon>Stenosarchaea group</taxon>
        <taxon>Halobacteria</taxon>
        <taxon>Halobacteriales</taxon>
        <taxon>Haloferacaceae</taxon>
        <taxon>Halobellus</taxon>
    </lineage>
</organism>
<gene>
    <name evidence="1" type="ORF">OS889_04095</name>
</gene>
<comment type="caution">
    <text evidence="1">The sequence shown here is derived from an EMBL/GenBank/DDBJ whole genome shotgun (WGS) entry which is preliminary data.</text>
</comment>
<dbReference type="AlphaFoldDB" id="A0ABD5MC74"/>
<accession>A0ABD5MC74</accession>
<sequence>MVTMARAQAHTLEAIAAAMILVSSLVFALQVTAVTPLTGSTSSQHIENQQAAVAEGLLATADANDTLRPTLLYWNESDENWHGATDDGYVQGPPPTAFGAVLDDALSNRGIAFDLTVYYVDEEGDRRRLPIVDLGEPSDHASTARRLVTLTDDDRLRAADGTRTDDTLGNSSYFVGDADPEQNLYAVVEVELVVWRI</sequence>
<evidence type="ECO:0000313" key="2">
    <source>
        <dbReference type="Proteomes" id="UP001570511"/>
    </source>
</evidence>
<evidence type="ECO:0000313" key="1">
    <source>
        <dbReference type="EMBL" id="MFA1610184.1"/>
    </source>
</evidence>
<dbReference type="RefSeq" id="WP_372387542.1">
    <property type="nucleotide sequence ID" value="NZ_JBGNYA010000001.1"/>
</dbReference>